<evidence type="ECO:0000256" key="2">
    <source>
        <dbReference type="SAM" id="MobiDB-lite"/>
    </source>
</evidence>
<feature type="region of interest" description="Disordered" evidence="2">
    <location>
        <begin position="142"/>
        <end position="168"/>
    </location>
</feature>
<protein>
    <recommendedName>
        <fullName evidence="4">RlpA-like protein double-psi beta-barrel domain-containing protein</fullName>
    </recommendedName>
</protein>
<evidence type="ECO:0000313" key="5">
    <source>
        <dbReference type="EMBL" id="KAG0661859.1"/>
    </source>
</evidence>
<feature type="chain" id="PRO_5040260271" description="RlpA-like protein double-psi beta-barrel domain-containing protein" evidence="3">
    <location>
        <begin position="19"/>
        <end position="350"/>
    </location>
</feature>
<proteinExistence type="predicted"/>
<dbReference type="SUPFAM" id="SSF50685">
    <property type="entry name" value="Barwin-like endoglucanases"/>
    <property type="match status" value="1"/>
</dbReference>
<dbReference type="AlphaFoldDB" id="A0A9P6W1B5"/>
<organism evidence="5 6">
    <name type="scientific">Rhodotorula mucilaginosa</name>
    <name type="common">Yeast</name>
    <name type="synonym">Rhodotorula rubra</name>
    <dbReference type="NCBI Taxonomy" id="5537"/>
    <lineage>
        <taxon>Eukaryota</taxon>
        <taxon>Fungi</taxon>
        <taxon>Dikarya</taxon>
        <taxon>Basidiomycota</taxon>
        <taxon>Pucciniomycotina</taxon>
        <taxon>Microbotryomycetes</taxon>
        <taxon>Sporidiobolales</taxon>
        <taxon>Sporidiobolaceae</taxon>
        <taxon>Rhodotorula</taxon>
    </lineage>
</organism>
<dbReference type="CDD" id="cd22191">
    <property type="entry name" value="DPBB_RlpA_EXP_N-like"/>
    <property type="match status" value="1"/>
</dbReference>
<sequence length="350" mass="34908">MMFTSLVTAAAAFAAVQAAPISLAVVESSLSVPNSTYTDVSVINYRMTGKTGACGWSTEAADLSVGLPSELYADLGAVSSYCGLYAVVTDPRTNLSATALVADGSNKNETLSVSDATWNALNGTDSELKTVTWRFANETETAAAKAARSDSSSESSPSSSSAAPSSSSSAAAQASSSAAPASSSSSAAAKASSSSAEKQSSTSTWEAPSSSAKAQTTTTSQYVAPTTTTSQWVAPTTTQAAATKAVSNASSGSYSGQATFYTQGGVAGSCGTVHGDGDFIVAMNAPQVNGGEFCGRSVSIRNTANGKSITATVADTCPGCGYGSLDLSTGAFGALGSYDQGVLPISWSFN</sequence>
<feature type="compositionally biased region" description="Low complexity" evidence="2">
    <location>
        <begin position="192"/>
        <end position="221"/>
    </location>
</feature>
<dbReference type="OrthoDB" id="623670at2759"/>
<dbReference type="Gene3D" id="2.40.40.10">
    <property type="entry name" value="RlpA-like domain"/>
    <property type="match status" value="2"/>
</dbReference>
<dbReference type="InterPro" id="IPR009009">
    <property type="entry name" value="RlpA-like_DPBB"/>
</dbReference>
<dbReference type="EMBL" id="PUHQ01000031">
    <property type="protein sequence ID" value="KAG0661859.1"/>
    <property type="molecule type" value="Genomic_DNA"/>
</dbReference>
<gene>
    <name evidence="5" type="ORF">C6P46_003750</name>
</gene>
<dbReference type="Proteomes" id="UP000777482">
    <property type="component" value="Unassembled WGS sequence"/>
</dbReference>
<evidence type="ECO:0000256" key="3">
    <source>
        <dbReference type="SAM" id="SignalP"/>
    </source>
</evidence>
<keyword evidence="1 3" id="KW-0732">Signal</keyword>
<comment type="caution">
    <text evidence="5">The sequence shown here is derived from an EMBL/GenBank/DDBJ whole genome shotgun (WGS) entry which is preliminary data.</text>
</comment>
<feature type="region of interest" description="Disordered" evidence="2">
    <location>
        <begin position="192"/>
        <end position="222"/>
    </location>
</feature>
<feature type="domain" description="RlpA-like protein double-psi beta-barrel" evidence="4">
    <location>
        <begin position="297"/>
        <end position="346"/>
    </location>
</feature>
<keyword evidence="6" id="KW-1185">Reference proteome</keyword>
<name>A0A9P6W1B5_RHOMI</name>
<accession>A0A9P6W1B5</accession>
<dbReference type="InterPro" id="IPR036908">
    <property type="entry name" value="RlpA-like_sf"/>
</dbReference>
<dbReference type="Pfam" id="PF03330">
    <property type="entry name" value="DPBB_1"/>
    <property type="match status" value="1"/>
</dbReference>
<dbReference type="InterPro" id="IPR051477">
    <property type="entry name" value="Expansin_CellWall"/>
</dbReference>
<evidence type="ECO:0000256" key="1">
    <source>
        <dbReference type="ARBA" id="ARBA00022729"/>
    </source>
</evidence>
<feature type="signal peptide" evidence="3">
    <location>
        <begin position="1"/>
        <end position="18"/>
    </location>
</feature>
<evidence type="ECO:0000259" key="4">
    <source>
        <dbReference type="Pfam" id="PF03330"/>
    </source>
</evidence>
<dbReference type="PANTHER" id="PTHR31836">
    <property type="match status" value="1"/>
</dbReference>
<evidence type="ECO:0000313" key="6">
    <source>
        <dbReference type="Proteomes" id="UP000777482"/>
    </source>
</evidence>
<dbReference type="PANTHER" id="PTHR31836:SF28">
    <property type="entry name" value="SRCR DOMAIN-CONTAINING PROTEIN-RELATED"/>
    <property type="match status" value="1"/>
</dbReference>
<reference evidence="5 6" key="1">
    <citation type="submission" date="2020-11" db="EMBL/GenBank/DDBJ databases">
        <title>Kefir isolates.</title>
        <authorList>
            <person name="Marcisauskas S."/>
            <person name="Kim Y."/>
            <person name="Blasche S."/>
        </authorList>
    </citation>
    <scope>NUCLEOTIDE SEQUENCE [LARGE SCALE GENOMIC DNA]</scope>
    <source>
        <strain evidence="5 6">KR</strain>
    </source>
</reference>